<feature type="transmembrane region" description="Helical" evidence="7">
    <location>
        <begin position="216"/>
        <end position="234"/>
    </location>
</feature>
<evidence type="ECO:0000256" key="4">
    <source>
        <dbReference type="ARBA" id="ARBA00022692"/>
    </source>
</evidence>
<comment type="subcellular location">
    <subcellularLocation>
        <location evidence="1">Membrane</location>
        <topology evidence="1">Multi-pass membrane protein</topology>
    </subcellularLocation>
</comment>
<feature type="transmembrane region" description="Helical" evidence="7">
    <location>
        <begin position="660"/>
        <end position="681"/>
    </location>
</feature>
<evidence type="ECO:0000256" key="5">
    <source>
        <dbReference type="ARBA" id="ARBA00022989"/>
    </source>
</evidence>
<evidence type="ECO:0000313" key="9">
    <source>
        <dbReference type="Proteomes" id="UP000603453"/>
    </source>
</evidence>
<feature type="transmembrane region" description="Helical" evidence="7">
    <location>
        <begin position="620"/>
        <end position="640"/>
    </location>
</feature>
<dbReference type="GO" id="GO:0000329">
    <property type="term" value="C:fungal-type vacuole membrane"/>
    <property type="evidence" value="ECO:0007669"/>
    <property type="project" value="TreeGrafter"/>
</dbReference>
<feature type="transmembrane region" description="Helical" evidence="7">
    <location>
        <begin position="120"/>
        <end position="142"/>
    </location>
</feature>
<evidence type="ECO:0000256" key="2">
    <source>
        <dbReference type="ARBA" id="ARBA00008807"/>
    </source>
</evidence>
<evidence type="ECO:0000256" key="3">
    <source>
        <dbReference type="ARBA" id="ARBA00022448"/>
    </source>
</evidence>
<dbReference type="OrthoDB" id="77405at2759"/>
<sequence length="704" mass="76101">MTTPVVVDEKFELDSPSSYKNEKLDYSDKDTDSQVAVEEKPVQHAIVEEFQFTWRASIVGSLLGCLVAASNTYLGLKMGWTFGASLFGAIFSFAIIKPMSTALPPKWGGGYFGPKENCTAQSAATTSGGLSAGFVAGIPAMYRLGLLSTPREDAVKLLLLTISCAFYGLFFAVPLRSHFVVNQDLTFPTPRAAAITIISLHDTVEGEQAAMKKAKYMAFFFALTFLWNIVAYWLPFFDNLHFLYYIGEAANYSPLMTADLSWGWLFHWDFPFFGAGLMTPGNTVVTFLVATIGVYGIIGPLLVQNGTFVAPLGFLKDGETTNRFFLWPGIALMTLTAFTELFIHYDALWRGIKGGCKELGLVFMRGTNHFRRVVLRKNLSDEQQNKYNSVLDEAEIFTEAELVPTLWWISGTFLSIIFTCAIMGEYFGMPVYQSIVSIILAFMFSFVGIQATGETDINPTGSIGKMSQLVFAKMPGDSLTQVMTVNLLAGNVSASAASQAVDMVGDLKTGQLVGASPRSQFLAQFIASFFAIGIAVGLFILFADAYPCIIDGSIEVSDCEFGLVAVTAWQKVTELLTGTSEPLSKGSIIATAVCGVAAIVVPLIRVFFVPQKYHRWYPSVSAVGIAMINPQPAVPIAMFLGWAGGKLWKKLRPVAHGDLMFSVAGGLIAGQGIGAIVSAVLKIANVPGHAVTATCPGGLLENCP</sequence>
<feature type="transmembrane region" description="Helical" evidence="7">
    <location>
        <begin position="430"/>
        <end position="449"/>
    </location>
</feature>
<dbReference type="Pfam" id="PF03169">
    <property type="entry name" value="OPT"/>
    <property type="match status" value="1"/>
</dbReference>
<dbReference type="EMBL" id="JAEPRD010000104">
    <property type="protein sequence ID" value="KAG2198816.1"/>
    <property type="molecule type" value="Genomic_DNA"/>
</dbReference>
<dbReference type="PANTHER" id="PTHR31645:SF3">
    <property type="entry name" value="OLIGOPEPTIDE TRANSPORTER"/>
    <property type="match status" value="1"/>
</dbReference>
<feature type="transmembrane region" description="Helical" evidence="7">
    <location>
        <begin position="154"/>
        <end position="173"/>
    </location>
</feature>
<dbReference type="InterPro" id="IPR004813">
    <property type="entry name" value="OPT"/>
</dbReference>
<dbReference type="AlphaFoldDB" id="A0A8H7UU92"/>
<reference evidence="8" key="1">
    <citation type="submission" date="2020-12" db="EMBL/GenBank/DDBJ databases">
        <title>Metabolic potential, ecology and presence of endohyphal bacteria is reflected in genomic diversity of Mucoromycotina.</title>
        <authorList>
            <person name="Muszewska A."/>
            <person name="Okrasinska A."/>
            <person name="Steczkiewicz K."/>
            <person name="Drgas O."/>
            <person name="Orlowska M."/>
            <person name="Perlinska-Lenart U."/>
            <person name="Aleksandrzak-Piekarczyk T."/>
            <person name="Szatraj K."/>
            <person name="Zielenkiewicz U."/>
            <person name="Pilsyk S."/>
            <person name="Malc E."/>
            <person name="Mieczkowski P."/>
            <person name="Kruszewska J.S."/>
            <person name="Biernat P."/>
            <person name="Pawlowska J."/>
        </authorList>
    </citation>
    <scope>NUCLEOTIDE SEQUENCE</scope>
    <source>
        <strain evidence="8">WA0000017839</strain>
    </source>
</reference>
<evidence type="ECO:0000313" key="8">
    <source>
        <dbReference type="EMBL" id="KAG2198816.1"/>
    </source>
</evidence>
<accession>A0A8H7UU92</accession>
<name>A0A8H7UU92_9FUNG</name>
<feature type="transmembrane region" description="Helical" evidence="7">
    <location>
        <begin position="324"/>
        <end position="343"/>
    </location>
</feature>
<feature type="transmembrane region" description="Helical" evidence="7">
    <location>
        <begin position="406"/>
        <end position="424"/>
    </location>
</feature>
<protein>
    <submittedName>
        <fullName evidence="8">Uncharacterized protein</fullName>
    </submittedName>
</protein>
<proteinExistence type="inferred from homology"/>
<gene>
    <name evidence="8" type="ORF">INT47_000732</name>
</gene>
<dbReference type="GO" id="GO:0035673">
    <property type="term" value="F:oligopeptide transmembrane transporter activity"/>
    <property type="evidence" value="ECO:0007669"/>
    <property type="project" value="InterPro"/>
</dbReference>
<evidence type="ECO:0000256" key="1">
    <source>
        <dbReference type="ARBA" id="ARBA00004141"/>
    </source>
</evidence>
<keyword evidence="9" id="KW-1185">Reference proteome</keyword>
<organism evidence="8 9">
    <name type="scientific">Mucor saturninus</name>
    <dbReference type="NCBI Taxonomy" id="64648"/>
    <lineage>
        <taxon>Eukaryota</taxon>
        <taxon>Fungi</taxon>
        <taxon>Fungi incertae sedis</taxon>
        <taxon>Mucoromycota</taxon>
        <taxon>Mucoromycotina</taxon>
        <taxon>Mucoromycetes</taxon>
        <taxon>Mucorales</taxon>
        <taxon>Mucorineae</taxon>
        <taxon>Mucoraceae</taxon>
        <taxon>Mucor</taxon>
    </lineage>
</organism>
<feature type="transmembrane region" description="Helical" evidence="7">
    <location>
        <begin position="588"/>
        <end position="608"/>
    </location>
</feature>
<keyword evidence="3" id="KW-0813">Transport</keyword>
<dbReference type="PANTHER" id="PTHR31645">
    <property type="entry name" value="OLIGOPEPTIDE TRANSPORTER YGL114W-RELATED"/>
    <property type="match status" value="1"/>
</dbReference>
<keyword evidence="4 7" id="KW-0812">Transmembrane</keyword>
<dbReference type="InterPro" id="IPR045035">
    <property type="entry name" value="YSL-like"/>
</dbReference>
<comment type="caution">
    <text evidence="8">The sequence shown here is derived from an EMBL/GenBank/DDBJ whole genome shotgun (WGS) entry which is preliminary data.</text>
</comment>
<feature type="transmembrane region" description="Helical" evidence="7">
    <location>
        <begin position="285"/>
        <end position="304"/>
    </location>
</feature>
<evidence type="ECO:0000256" key="7">
    <source>
        <dbReference type="SAM" id="Phobius"/>
    </source>
</evidence>
<feature type="transmembrane region" description="Helical" evidence="7">
    <location>
        <begin position="80"/>
        <end position="100"/>
    </location>
</feature>
<keyword evidence="6 7" id="KW-0472">Membrane</keyword>
<feature type="transmembrane region" description="Helical" evidence="7">
    <location>
        <begin position="521"/>
        <end position="543"/>
    </location>
</feature>
<comment type="similarity">
    <text evidence="2">Belongs to the oligopeptide OPT transporter family.</text>
</comment>
<evidence type="ECO:0000256" key="6">
    <source>
        <dbReference type="ARBA" id="ARBA00023136"/>
    </source>
</evidence>
<feature type="transmembrane region" description="Helical" evidence="7">
    <location>
        <begin position="52"/>
        <end position="73"/>
    </location>
</feature>
<dbReference type="NCBIfam" id="TIGR00728">
    <property type="entry name" value="OPT_sfam"/>
    <property type="match status" value="1"/>
</dbReference>
<keyword evidence="5 7" id="KW-1133">Transmembrane helix</keyword>
<dbReference type="Proteomes" id="UP000603453">
    <property type="component" value="Unassembled WGS sequence"/>
</dbReference>